<keyword evidence="2" id="KW-0808">Transferase</keyword>
<reference evidence="2" key="2">
    <citation type="journal article" date="2021" name="Microbiome">
        <title>Successional dynamics and alternative stable states in a saline activated sludge microbial community over 9 years.</title>
        <authorList>
            <person name="Wang Y."/>
            <person name="Ye J."/>
            <person name="Ju F."/>
            <person name="Liu L."/>
            <person name="Boyd J.A."/>
            <person name="Deng Y."/>
            <person name="Parks D.H."/>
            <person name="Jiang X."/>
            <person name="Yin X."/>
            <person name="Woodcroft B.J."/>
            <person name="Tyson G.W."/>
            <person name="Hugenholtz P."/>
            <person name="Polz M.F."/>
            <person name="Zhang T."/>
        </authorList>
    </citation>
    <scope>NUCLEOTIDE SEQUENCE</scope>
    <source>
        <strain evidence="2">HKST-UBA12</strain>
    </source>
</reference>
<keyword evidence="2" id="KW-0012">Acyltransferase</keyword>
<protein>
    <submittedName>
        <fullName evidence="2">Acyltransferase</fullName>
    </submittedName>
</protein>
<evidence type="ECO:0000256" key="1">
    <source>
        <dbReference type="SAM" id="Phobius"/>
    </source>
</evidence>
<feature type="transmembrane region" description="Helical" evidence="1">
    <location>
        <begin position="140"/>
        <end position="161"/>
    </location>
</feature>
<feature type="transmembrane region" description="Helical" evidence="1">
    <location>
        <begin position="317"/>
        <end position="337"/>
    </location>
</feature>
<feature type="transmembrane region" description="Helical" evidence="1">
    <location>
        <begin position="250"/>
        <end position="270"/>
    </location>
</feature>
<name>A0A955L074_9BACT</name>
<keyword evidence="1" id="KW-1133">Transmembrane helix</keyword>
<dbReference type="GO" id="GO:0016746">
    <property type="term" value="F:acyltransferase activity"/>
    <property type="evidence" value="ECO:0007669"/>
    <property type="project" value="UniProtKB-KW"/>
</dbReference>
<keyword evidence="1" id="KW-0472">Membrane</keyword>
<dbReference type="EMBL" id="JAGQLI010000042">
    <property type="protein sequence ID" value="MCA9378950.1"/>
    <property type="molecule type" value="Genomic_DNA"/>
</dbReference>
<feature type="transmembrane region" description="Helical" evidence="1">
    <location>
        <begin position="181"/>
        <end position="202"/>
    </location>
</feature>
<sequence length="656" mass="73490">MLLMVLTHAIAFFHIGDDQFVTTVGTFGGTVSFGLFLFISGVSAYFGYIRYAETEQIKLAQRRNKIFYRSITLLAGYYFVATIASIPSYDFPPNLGWITNITRTALFTNIPAFTEFIVPFIIFGLLLIPLRRVYKFILKYPPLAFAIGAGFFALGQVLYSIKIDGELIYLKSVLVGEGDWHRFPIFQYLIVYILGMAWGKFMEYTADESARNRIALISAAASGILLVASSVSFGYLQLSWLEPLFRWPPSITFLLVGIVTAYVLFFIVNITGYLKMLGPGQLVVNFMGIKAFDFFIAHTLILFIYKYITGDQHYESAIVVGVLYVALLVLSAIVIALKDWLIEILQADSEDTEGFGWLFSERVAVTAIWVVLILLAGMGIIQGNAVEASSSGEDVSFKKRLIREEDWPYWWDHNYNFYQEITITNPDGSLPIYRNTWFSFNFDHAAAIAAGRAMASAADLRVVFYSDENGFIELPFVLEGIGGNATIKFKLQDEVFAGNADDRYFLYYGDPGNAAYPASQENPATTRTEGLSVGAVTAHKITGNTNRKWLLKQGDRVLEYSTLLYTVQLDGSVSADSIVSYSIEGSNLRGMMDDLGGGKFQAAINIKELDIGTHKIQAVAREKENKLKVIESGFTQFYVSYPLYVVWSQDWEGWDV</sequence>
<reference evidence="2" key="1">
    <citation type="submission" date="2020-04" db="EMBL/GenBank/DDBJ databases">
        <authorList>
            <person name="Zhang T."/>
        </authorList>
    </citation>
    <scope>NUCLEOTIDE SEQUENCE</scope>
    <source>
        <strain evidence="2">HKST-UBA12</strain>
    </source>
</reference>
<feature type="transmembrane region" description="Helical" evidence="1">
    <location>
        <begin position="282"/>
        <end position="305"/>
    </location>
</feature>
<evidence type="ECO:0000313" key="2">
    <source>
        <dbReference type="EMBL" id="MCA9378950.1"/>
    </source>
</evidence>
<dbReference type="AlphaFoldDB" id="A0A955L074"/>
<organism evidence="2 3">
    <name type="scientific">Candidatus Dojkabacteria bacterium</name>
    <dbReference type="NCBI Taxonomy" id="2099670"/>
    <lineage>
        <taxon>Bacteria</taxon>
        <taxon>Candidatus Dojkabacteria</taxon>
    </lineage>
</organism>
<proteinExistence type="predicted"/>
<feature type="transmembrane region" description="Helical" evidence="1">
    <location>
        <begin position="214"/>
        <end position="238"/>
    </location>
</feature>
<gene>
    <name evidence="2" type="ORF">KC640_00840</name>
</gene>
<feature type="transmembrane region" description="Helical" evidence="1">
    <location>
        <begin position="20"/>
        <end position="46"/>
    </location>
</feature>
<feature type="transmembrane region" description="Helical" evidence="1">
    <location>
        <begin position="106"/>
        <end position="128"/>
    </location>
</feature>
<feature type="non-terminal residue" evidence="2">
    <location>
        <position position="656"/>
    </location>
</feature>
<keyword evidence="1" id="KW-0812">Transmembrane</keyword>
<feature type="transmembrane region" description="Helical" evidence="1">
    <location>
        <begin position="66"/>
        <end position="86"/>
    </location>
</feature>
<evidence type="ECO:0000313" key="3">
    <source>
        <dbReference type="Proteomes" id="UP000760819"/>
    </source>
</evidence>
<dbReference type="Proteomes" id="UP000760819">
    <property type="component" value="Unassembled WGS sequence"/>
</dbReference>
<comment type="caution">
    <text evidence="2">The sequence shown here is derived from an EMBL/GenBank/DDBJ whole genome shotgun (WGS) entry which is preliminary data.</text>
</comment>
<feature type="transmembrane region" description="Helical" evidence="1">
    <location>
        <begin position="363"/>
        <end position="381"/>
    </location>
</feature>
<accession>A0A955L074</accession>